<reference evidence="1 2" key="1">
    <citation type="submission" date="2020-12" db="EMBL/GenBank/DDBJ databases">
        <title>FDA dAtabase for Regulatory Grade micrObial Sequences (FDA-ARGOS): Supporting development and validation of Infectious Disease Dx tests.</title>
        <authorList>
            <person name="Nelson B."/>
            <person name="Plummer A."/>
            <person name="Tallon L."/>
            <person name="Sadzewicz L."/>
            <person name="Zhao X."/>
            <person name="Boylan J."/>
            <person name="Ott S."/>
            <person name="Bowen H."/>
            <person name="Vavikolanu K."/>
            <person name="Mehta A."/>
            <person name="Aluvathingal J."/>
            <person name="Nadendla S."/>
            <person name="Myers T."/>
            <person name="Yan Y."/>
            <person name="Sichtig H."/>
        </authorList>
    </citation>
    <scope>NUCLEOTIDE SEQUENCE [LARGE SCALE GENOMIC DNA]</scope>
    <source>
        <strain evidence="1 2">FDAARGOS_899</strain>
    </source>
</reference>
<sequence length="61" mass="6641">MAAVNAVLFGKIFRRLGEIEFFCGNNCNGSGTRVIPEVCATRQAARRTAFKTAALHAKIEL</sequence>
<dbReference type="RefSeq" id="WP_006029383.1">
    <property type="nucleotide sequence ID" value="NZ_CP013380.1"/>
</dbReference>
<evidence type="ECO:0000313" key="2">
    <source>
        <dbReference type="Proteomes" id="UP000594943"/>
    </source>
</evidence>
<dbReference type="AlphaFoldDB" id="A0A7T2U0P1"/>
<protein>
    <submittedName>
        <fullName evidence="1">Uncharacterized protein</fullName>
    </submittedName>
</protein>
<accession>A0A7T2U0P1</accession>
<dbReference type="Proteomes" id="UP000594943">
    <property type="component" value="Chromosome 1"/>
</dbReference>
<dbReference type="KEGG" id="bhg:I6G56_18475"/>
<proteinExistence type="predicted"/>
<name>A0A7T2U0P1_9BURK</name>
<organism evidence="1 2">
    <name type="scientific">Burkholderia humptydooensis</name>
    <dbReference type="NCBI Taxonomy" id="430531"/>
    <lineage>
        <taxon>Bacteria</taxon>
        <taxon>Pseudomonadati</taxon>
        <taxon>Pseudomonadota</taxon>
        <taxon>Betaproteobacteria</taxon>
        <taxon>Burkholderiales</taxon>
        <taxon>Burkholderiaceae</taxon>
        <taxon>Burkholderia</taxon>
        <taxon>pseudomallei group</taxon>
    </lineage>
</organism>
<gene>
    <name evidence="1" type="ORF">I6G56_18475</name>
</gene>
<evidence type="ECO:0000313" key="1">
    <source>
        <dbReference type="EMBL" id="QPS43507.1"/>
    </source>
</evidence>
<dbReference type="EMBL" id="CP065686">
    <property type="protein sequence ID" value="QPS43507.1"/>
    <property type="molecule type" value="Genomic_DNA"/>
</dbReference>